<feature type="compositionally biased region" description="Basic and acidic residues" evidence="3">
    <location>
        <begin position="32"/>
        <end position="42"/>
    </location>
</feature>
<proteinExistence type="predicted"/>
<feature type="region of interest" description="Disordered" evidence="3">
    <location>
        <begin position="477"/>
        <end position="614"/>
    </location>
</feature>
<organism evidence="4 5">
    <name type="scientific">Aureococcus anophagefferens</name>
    <name type="common">Harmful bloom alga</name>
    <dbReference type="NCBI Taxonomy" id="44056"/>
    <lineage>
        <taxon>Eukaryota</taxon>
        <taxon>Sar</taxon>
        <taxon>Stramenopiles</taxon>
        <taxon>Ochrophyta</taxon>
        <taxon>Pelagophyceae</taxon>
        <taxon>Pelagomonadales</taxon>
        <taxon>Pelagomonadaceae</taxon>
        <taxon>Aureococcus</taxon>
    </lineage>
</organism>
<evidence type="ECO:0000256" key="3">
    <source>
        <dbReference type="SAM" id="MobiDB-lite"/>
    </source>
</evidence>
<feature type="region of interest" description="Disordered" evidence="3">
    <location>
        <begin position="164"/>
        <end position="210"/>
    </location>
</feature>
<feature type="region of interest" description="Disordered" evidence="3">
    <location>
        <begin position="65"/>
        <end position="138"/>
    </location>
</feature>
<accession>A0ABR1FH97</accession>
<evidence type="ECO:0000313" key="5">
    <source>
        <dbReference type="Proteomes" id="UP001363151"/>
    </source>
</evidence>
<feature type="compositionally biased region" description="Basic residues" evidence="3">
    <location>
        <begin position="528"/>
        <end position="539"/>
    </location>
</feature>
<feature type="region of interest" description="Disordered" evidence="3">
    <location>
        <begin position="1"/>
        <end position="50"/>
    </location>
</feature>
<dbReference type="InterPro" id="IPR050216">
    <property type="entry name" value="LRR_domain-containing"/>
</dbReference>
<reference evidence="4 5" key="1">
    <citation type="submission" date="2024-03" db="EMBL/GenBank/DDBJ databases">
        <title>Aureococcus anophagefferens CCMP1851 and Kratosvirus quantuckense: Draft genome of a second virus-susceptible host strain in the model system.</title>
        <authorList>
            <person name="Chase E."/>
            <person name="Truchon A.R."/>
            <person name="Schepens W."/>
            <person name="Wilhelm S.W."/>
        </authorList>
    </citation>
    <scope>NUCLEOTIDE SEQUENCE [LARGE SCALE GENOMIC DNA]</scope>
    <source>
        <strain evidence="4 5">CCMP1851</strain>
    </source>
</reference>
<evidence type="ECO:0000313" key="4">
    <source>
        <dbReference type="EMBL" id="KAK7230755.1"/>
    </source>
</evidence>
<feature type="compositionally biased region" description="Polar residues" evidence="3">
    <location>
        <begin position="564"/>
        <end position="581"/>
    </location>
</feature>
<comment type="caution">
    <text evidence="4">The sequence shown here is derived from an EMBL/GenBank/DDBJ whole genome shotgun (WGS) entry which is preliminary data.</text>
</comment>
<dbReference type="InterPro" id="IPR001611">
    <property type="entry name" value="Leu-rich_rpt"/>
</dbReference>
<evidence type="ECO:0000256" key="2">
    <source>
        <dbReference type="ARBA" id="ARBA00022737"/>
    </source>
</evidence>
<dbReference type="Pfam" id="PF13855">
    <property type="entry name" value="LRR_8"/>
    <property type="match status" value="1"/>
</dbReference>
<protein>
    <recommendedName>
        <fullName evidence="6">CHAT domain-containing protein</fullName>
    </recommendedName>
</protein>
<keyword evidence="2" id="KW-0677">Repeat</keyword>
<feature type="compositionally biased region" description="Acidic residues" evidence="3">
    <location>
        <begin position="1"/>
        <end position="13"/>
    </location>
</feature>
<dbReference type="PANTHER" id="PTHR48051">
    <property type="match status" value="1"/>
</dbReference>
<keyword evidence="1" id="KW-0433">Leucine-rich repeat</keyword>
<feature type="compositionally biased region" description="Low complexity" evidence="3">
    <location>
        <begin position="491"/>
        <end position="525"/>
    </location>
</feature>
<evidence type="ECO:0008006" key="6">
    <source>
        <dbReference type="Google" id="ProtNLM"/>
    </source>
</evidence>
<feature type="compositionally biased region" description="Acidic residues" evidence="3">
    <location>
        <begin position="21"/>
        <end position="31"/>
    </location>
</feature>
<feature type="compositionally biased region" description="Basic and acidic residues" evidence="3">
    <location>
        <begin position="117"/>
        <end position="135"/>
    </location>
</feature>
<dbReference type="InterPro" id="IPR032675">
    <property type="entry name" value="LRR_dom_sf"/>
</dbReference>
<evidence type="ECO:0000256" key="1">
    <source>
        <dbReference type="ARBA" id="ARBA00022614"/>
    </source>
</evidence>
<dbReference type="Proteomes" id="UP001363151">
    <property type="component" value="Unassembled WGS sequence"/>
</dbReference>
<dbReference type="EMBL" id="JBBJCI010000424">
    <property type="protein sequence ID" value="KAK7230755.1"/>
    <property type="molecule type" value="Genomic_DNA"/>
</dbReference>
<dbReference type="Gene3D" id="3.80.10.10">
    <property type="entry name" value="Ribonuclease Inhibitor"/>
    <property type="match status" value="1"/>
</dbReference>
<dbReference type="PANTHER" id="PTHR48051:SF1">
    <property type="entry name" value="RAS SUPPRESSOR PROTEIN 1"/>
    <property type="match status" value="1"/>
</dbReference>
<gene>
    <name evidence="4" type="ORF">SO694_00173016</name>
</gene>
<dbReference type="SUPFAM" id="SSF52058">
    <property type="entry name" value="L domain-like"/>
    <property type="match status" value="1"/>
</dbReference>
<feature type="compositionally biased region" description="Basic residues" evidence="3">
    <location>
        <begin position="583"/>
        <end position="594"/>
    </location>
</feature>
<sequence length="894" mass="95788">MDCDASTDDDDYYEWLRAPDSDEDVLPDDDDRAAPEPLEHRLSTGSATNEVAAIDSIAVEDSLSQTLHSPAARPTGAGRGRDVVWTPTPDAKPRRTNSGGSASLPRSRRSDGSSGSRGERREATRVMSRANERAWRKTSRHARLEFAMNFEGASAPLTLATAREDKSAAARLRSPSEDSAAAPRLRSPSEDSSAPAPAPERPAEEEETVLDLRRSATAERVVAALEPARRAARVRATLQSSTLARLPPPLLSLQLTSLDVSYCANLNVVAVDAIAAARTLRSLAARHVGSGLEALPASWAALSLARLDASENRLHRWPSALFKFPLDGAKTPLAASLVALDLSRNLLVDVPASVGCLGALEALDLRDNSLATVDDALFSSPPSLRRLDLSSNPNLVDLPPTVAAFVSRPGSSLLLRDNAQLRAPPSAVVAGGSDAVAKFYGTLSDADAALDRQRRRAYLARRDRELLRRLEAVEARANRRAADPRFAGDGARPPRTAAAAATPRRRASPSTAAASRRSRCSSSARPRPPTRSRPRRRARAAAAAAARARRRAARAASTPLASRKSSPALSPLTSRKSSPALSRTKKPRSARAIRRAASEPELASGPEPEATLGERRAAQARLDLEEARLALRRLGAGDDDGGEEIEILACFCLPKTIIVHKEGHPSDGKRVPLNANAQLELMREVTGLIEAVPSSQREIVPAARWPDDVVRALGVDAAGGPRGAAPRLLRPRIFHFSGHNANEAWWNAGGGSLLFQRDVSRGGGGRGGAFPETSAITPEPGEFVAVLERCGDNLELCFLNACASVAIARRIVHDLPNVKVLCWKTAVHDEAARFFAHAFYTYVGDRPCVDTQEAYDAAVAAFKQKYVVGNPHPWPRAGLERRPHGVPAMLRGRG</sequence>
<name>A0ABR1FH97_AURAN</name>
<keyword evidence="5" id="KW-1185">Reference proteome</keyword>
<feature type="compositionally biased region" description="Low complexity" evidence="3">
    <location>
        <begin position="554"/>
        <end position="563"/>
    </location>
</feature>